<evidence type="ECO:0000256" key="1">
    <source>
        <dbReference type="SAM" id="MobiDB-lite"/>
    </source>
</evidence>
<reference evidence="2 3" key="1">
    <citation type="submission" date="2023-11" db="EMBL/GenBank/DDBJ databases">
        <title>Detection of rare carbapenemases in Enterobacterales - comparison of two colorimetric and two CIM-based carbapenemase assays.</title>
        <authorList>
            <person name="Schaffarczyk L."/>
            <person name="Noster J."/>
            <person name="Stelzer Y."/>
            <person name="Sattler J."/>
            <person name="Gatermann S."/>
            <person name="Hamprecht A."/>
        </authorList>
    </citation>
    <scope>NUCLEOTIDE SEQUENCE [LARGE SCALE GENOMIC DNA]</scope>
    <source>
        <strain evidence="2 3">CIM-Carb-136</strain>
    </source>
</reference>
<organism evidence="2 3">
    <name type="scientific">Serratia marcescens</name>
    <dbReference type="NCBI Taxonomy" id="615"/>
    <lineage>
        <taxon>Bacteria</taxon>
        <taxon>Pseudomonadati</taxon>
        <taxon>Pseudomonadota</taxon>
        <taxon>Gammaproteobacteria</taxon>
        <taxon>Enterobacterales</taxon>
        <taxon>Yersiniaceae</taxon>
        <taxon>Serratia</taxon>
    </lineage>
</organism>
<gene>
    <name evidence="2" type="ORF">SJ435_08835</name>
</gene>
<evidence type="ECO:0000313" key="2">
    <source>
        <dbReference type="EMBL" id="MDX7082492.1"/>
    </source>
</evidence>
<feature type="compositionally biased region" description="Basic and acidic residues" evidence="1">
    <location>
        <begin position="64"/>
        <end position="92"/>
    </location>
</feature>
<comment type="caution">
    <text evidence="2">The sequence shown here is derived from an EMBL/GenBank/DDBJ whole genome shotgun (WGS) entry which is preliminary data.</text>
</comment>
<dbReference type="AlphaFoldDB" id="A0ABD5IEQ1"/>
<dbReference type="RefSeq" id="WP_319857058.1">
    <property type="nucleotide sequence ID" value="NZ_JAXABG010000004.1"/>
</dbReference>
<evidence type="ECO:0008006" key="4">
    <source>
        <dbReference type="Google" id="ProtNLM"/>
    </source>
</evidence>
<sequence>MPGKITSAVVILLALAAVVGAGAWLAGRHYQPTIDRLNEALTQCRDTGRQQAATITSQNAGIEALRRADAERESKAKAAQEKARREAQDDYGKANAVLSERTTGEACMSASAAFDEELRRERAQ</sequence>
<evidence type="ECO:0000313" key="3">
    <source>
        <dbReference type="Proteomes" id="UP001275057"/>
    </source>
</evidence>
<protein>
    <recommendedName>
        <fullName evidence="4">DUF2514 family protein</fullName>
    </recommendedName>
</protein>
<dbReference type="Proteomes" id="UP001275057">
    <property type="component" value="Unassembled WGS sequence"/>
</dbReference>
<accession>A0ABD5IEQ1</accession>
<proteinExistence type="predicted"/>
<name>A0ABD5IEQ1_SERMA</name>
<dbReference type="EMBL" id="JAXABG010000004">
    <property type="protein sequence ID" value="MDX7082492.1"/>
    <property type="molecule type" value="Genomic_DNA"/>
</dbReference>
<feature type="region of interest" description="Disordered" evidence="1">
    <location>
        <begin position="64"/>
        <end position="96"/>
    </location>
</feature>